<dbReference type="Proteomes" id="UP001622950">
    <property type="component" value="Unassembled WGS sequence"/>
</dbReference>
<comment type="caution">
    <text evidence="1">The sequence shown here is derived from an EMBL/GenBank/DDBJ whole genome shotgun (WGS) entry which is preliminary data.</text>
</comment>
<reference evidence="1" key="1">
    <citation type="submission" date="2024-11" db="EMBL/GenBank/DDBJ databases">
        <authorList>
            <person name="Lucas J.A."/>
        </authorList>
    </citation>
    <scope>NUCLEOTIDE SEQUENCE</scope>
    <source>
        <strain evidence="1">Z 8.8</strain>
    </source>
</reference>
<dbReference type="EMBL" id="JBJHQE010000023">
    <property type="protein sequence ID" value="MFK9081846.1"/>
    <property type="molecule type" value="Genomic_DNA"/>
</dbReference>
<accession>A0ACC7MTG4</accession>
<organism evidence="1 2">
    <name type="scientific">Pseudomonas neuropathica</name>
    <dbReference type="NCBI Taxonomy" id="2730425"/>
    <lineage>
        <taxon>Bacteria</taxon>
        <taxon>Pseudomonadati</taxon>
        <taxon>Pseudomonadota</taxon>
        <taxon>Gammaproteobacteria</taxon>
        <taxon>Pseudomonadales</taxon>
        <taxon>Pseudomonadaceae</taxon>
        <taxon>Pseudomonas</taxon>
    </lineage>
</organism>
<sequence length="543" mass="59669">MQTAYTVLILLMLVGVSRLLGRVIPLPLPLVQIAAGALLAWPTLGLHVALDPELFLFLFLPPLLFSDGWRMPKREFWQLRGPILTLAVGLVLFTVVGAGYFIHWLLPTIPLPVAFALAAVLSPTDAVAVSAISQNRLPTPLMHILQGEALMNDASGLVTFKFALVAAVTGAFSLANASVTFVLVAVGGLAIGVALSWLVGRLRSWMIARGWDDPATHVVFMLLLPFAAYVLAERVGASGILSAVAAGMMQSWLDLLPRQTNTRLLNRSVWSLLEFAFNGLIFLLLGLQLPDIVKAVASHETSLWPTLLYRCFDVLAIFLVLLVLRFVWVQSIWRLSIVLRRWRGKDEITRVPSARSCWLLTVGGVRGAVTLAGVLSVPMLMGGDAFPERDLLIFIAAGVILLSLIAACIALPLLLRGIEKSPDDKRRNEVRDAWRKTAEAAIHALETEEVNPQDAAQAALAAELKARIMSEYRHQLEVFNDSAEAQALAFQMDLLERRLRLKALRAQRLELYSLSRHHQIGDDVLREVLGELDLSEAKLGQVK</sequence>
<name>A0ACC7MTG4_9PSED</name>
<evidence type="ECO:0000313" key="1">
    <source>
        <dbReference type="EMBL" id="MFK9081846.1"/>
    </source>
</evidence>
<keyword evidence="2" id="KW-1185">Reference proteome</keyword>
<proteinExistence type="predicted"/>
<protein>
    <submittedName>
        <fullName evidence="1">Na+/H+ antiporter</fullName>
    </submittedName>
</protein>
<evidence type="ECO:0000313" key="2">
    <source>
        <dbReference type="Proteomes" id="UP001622950"/>
    </source>
</evidence>
<gene>
    <name evidence="1" type="ORF">ACJEBM_14305</name>
</gene>